<keyword evidence="6" id="KW-1185">Reference proteome</keyword>
<evidence type="ECO:0000256" key="2">
    <source>
        <dbReference type="ARBA" id="ARBA00023067"/>
    </source>
</evidence>
<dbReference type="RefSeq" id="WP_194703860.1">
    <property type="nucleotide sequence ID" value="NZ_JADKNH010000018.1"/>
</dbReference>
<dbReference type="PANTHER" id="PTHR33175:SF3">
    <property type="entry name" value="DNA-BINDING PROTEIN HU-BETA"/>
    <property type="match status" value="1"/>
</dbReference>
<keyword evidence="2" id="KW-0226">DNA condensation</keyword>
<evidence type="ECO:0000256" key="3">
    <source>
        <dbReference type="ARBA" id="ARBA00023125"/>
    </source>
</evidence>
<protein>
    <submittedName>
        <fullName evidence="5">HU family DNA-binding protein</fullName>
    </submittedName>
</protein>
<dbReference type="Gene3D" id="4.10.520.10">
    <property type="entry name" value="IHF-like DNA-binding proteins"/>
    <property type="match status" value="1"/>
</dbReference>
<organism evidence="5 6">
    <name type="scientific">Fusibacter ferrireducens</name>
    <dbReference type="NCBI Taxonomy" id="2785058"/>
    <lineage>
        <taxon>Bacteria</taxon>
        <taxon>Bacillati</taxon>
        <taxon>Bacillota</taxon>
        <taxon>Clostridia</taxon>
        <taxon>Eubacteriales</taxon>
        <taxon>Eubacteriales Family XII. Incertae Sedis</taxon>
        <taxon>Fusibacter</taxon>
    </lineage>
</organism>
<dbReference type="InterPro" id="IPR010992">
    <property type="entry name" value="IHF-like_DNA-bd_dom_sf"/>
</dbReference>
<dbReference type="EMBL" id="JADKNH010000018">
    <property type="protein sequence ID" value="MBF4695620.1"/>
    <property type="molecule type" value="Genomic_DNA"/>
</dbReference>
<dbReference type="Proteomes" id="UP000614200">
    <property type="component" value="Unassembled WGS sequence"/>
</dbReference>
<comment type="caution">
    <text evidence="5">The sequence shown here is derived from an EMBL/GenBank/DDBJ whole genome shotgun (WGS) entry which is preliminary data.</text>
</comment>
<evidence type="ECO:0000256" key="4">
    <source>
        <dbReference type="RuleBase" id="RU003939"/>
    </source>
</evidence>
<evidence type="ECO:0000313" key="5">
    <source>
        <dbReference type="EMBL" id="MBF4695620.1"/>
    </source>
</evidence>
<accession>A0ABR9ZYT2</accession>
<sequence length="92" mass="9989">MNKAELVASMAEKSGLTKKDAELALNAFMKSVEDELAKNGKVQLVGFGTFDVRERKARTGRNPRDPKQTIEIPASKAPVFKAGKALKETVNA</sequence>
<dbReference type="InterPro" id="IPR000119">
    <property type="entry name" value="Hist_DNA-bd"/>
</dbReference>
<dbReference type="Pfam" id="PF00216">
    <property type="entry name" value="Bac_DNA_binding"/>
    <property type="match status" value="1"/>
</dbReference>
<evidence type="ECO:0000313" key="6">
    <source>
        <dbReference type="Proteomes" id="UP000614200"/>
    </source>
</evidence>
<gene>
    <name evidence="5" type="ORF">ISU02_21205</name>
</gene>
<proteinExistence type="inferred from homology"/>
<dbReference type="CDD" id="cd13831">
    <property type="entry name" value="HU"/>
    <property type="match status" value="1"/>
</dbReference>
<name>A0ABR9ZYT2_9FIRM</name>
<dbReference type="PRINTS" id="PR01727">
    <property type="entry name" value="DNABINDINGHU"/>
</dbReference>
<keyword evidence="3 5" id="KW-0238">DNA-binding</keyword>
<dbReference type="SMART" id="SM00411">
    <property type="entry name" value="BHL"/>
    <property type="match status" value="1"/>
</dbReference>
<evidence type="ECO:0000256" key="1">
    <source>
        <dbReference type="ARBA" id="ARBA00010529"/>
    </source>
</evidence>
<dbReference type="GO" id="GO:0003677">
    <property type="term" value="F:DNA binding"/>
    <property type="evidence" value="ECO:0007669"/>
    <property type="project" value="UniProtKB-KW"/>
</dbReference>
<dbReference type="SUPFAM" id="SSF47729">
    <property type="entry name" value="IHF-like DNA-binding proteins"/>
    <property type="match status" value="1"/>
</dbReference>
<reference evidence="5 6" key="1">
    <citation type="submission" date="2020-11" db="EMBL/GenBank/DDBJ databases">
        <title>Fusibacter basophilias sp. nov.</title>
        <authorList>
            <person name="Qiu D."/>
        </authorList>
    </citation>
    <scope>NUCLEOTIDE SEQUENCE [LARGE SCALE GENOMIC DNA]</scope>
    <source>
        <strain evidence="5 6">Q10-2</strain>
    </source>
</reference>
<comment type="similarity">
    <text evidence="1 4">Belongs to the bacterial histone-like protein family.</text>
</comment>
<dbReference type="PANTHER" id="PTHR33175">
    <property type="entry name" value="DNA-BINDING PROTEIN HU"/>
    <property type="match status" value="1"/>
</dbReference>